<dbReference type="OrthoDB" id="9809488at2"/>
<dbReference type="HOGENOM" id="CLU_764682_0_0_9"/>
<dbReference type="EMBL" id="CP002160">
    <property type="protein sequence ID" value="ADL50762.1"/>
    <property type="molecule type" value="Genomic_DNA"/>
</dbReference>
<dbReference type="InterPro" id="IPR011055">
    <property type="entry name" value="Dup_hybrid_motif"/>
</dbReference>
<proteinExistence type="predicted"/>
<dbReference type="RefSeq" id="WP_010076391.1">
    <property type="nucleotide sequence ID" value="NC_014393.1"/>
</dbReference>
<accession>D9STE6</accession>
<dbReference type="PANTHER" id="PTHR21666:SF270">
    <property type="entry name" value="MUREIN HYDROLASE ACTIVATOR ENVC"/>
    <property type="match status" value="1"/>
</dbReference>
<dbReference type="GO" id="GO:0004222">
    <property type="term" value="F:metalloendopeptidase activity"/>
    <property type="evidence" value="ECO:0007669"/>
    <property type="project" value="TreeGrafter"/>
</dbReference>
<dbReference type="Pfam" id="PF01551">
    <property type="entry name" value="Peptidase_M23"/>
    <property type="match status" value="1"/>
</dbReference>
<gene>
    <name evidence="2" type="ordered locus">Clocel_0998</name>
</gene>
<dbReference type="Proteomes" id="UP000002730">
    <property type="component" value="Chromosome"/>
</dbReference>
<dbReference type="InterPro" id="IPR050570">
    <property type="entry name" value="Cell_wall_metabolism_enzyme"/>
</dbReference>
<sequence length="356" mass="40349">MNISTVPKDFIINAPVEIRGNVISNFLLHGLSIKNDTDETIVIKNITFGLYTADVLVKQIGYQGKALENALKDFAEKCTWLGEGFGAKLFLGKEGFFTPSHFAKTVTLAPNEETGIFNEYFTIVYDTAIDKLLVNISYTTADEIFTQEWQLEITEYHNKNQYIFPLKGTICTCGNFNSLLDHRQHYSMEFAIDMAQYNSEQKLAFKEDMKEEDYIVYGKDILAIADGEIVDCYHSFFMTSSWDWEERRPYMEKYGLAAQCGNYVVIKHANDEYSFYGHLIKDSLTVKKGDKVKQGEVIGKVGHTGLSNCPHLHFQLMDGPDFLSSKGLPCSFINIKDVTGSNIGFIEEDNIIVHAE</sequence>
<keyword evidence="3" id="KW-1185">Reference proteome</keyword>
<dbReference type="eggNOG" id="COG0739">
    <property type="taxonomic scope" value="Bacteria"/>
</dbReference>
<evidence type="ECO:0000313" key="3">
    <source>
        <dbReference type="Proteomes" id="UP000002730"/>
    </source>
</evidence>
<feature type="domain" description="M23ase beta-sheet core" evidence="1">
    <location>
        <begin position="244"/>
        <end position="317"/>
    </location>
</feature>
<dbReference type="InterPro" id="IPR016047">
    <property type="entry name" value="M23ase_b-sheet_dom"/>
</dbReference>
<name>D9STE6_CLOC7</name>
<dbReference type="CDD" id="cd12797">
    <property type="entry name" value="M23_peptidase"/>
    <property type="match status" value="1"/>
</dbReference>
<dbReference type="Gene3D" id="2.70.70.10">
    <property type="entry name" value="Glucose Permease (Domain IIA)"/>
    <property type="match status" value="1"/>
</dbReference>
<protein>
    <submittedName>
        <fullName evidence="2">Peptidase M23</fullName>
    </submittedName>
</protein>
<dbReference type="MEROPS" id="M23.014"/>
<dbReference type="STRING" id="573061.Clocel_0998"/>
<dbReference type="KEGG" id="ccb:Clocel_0998"/>
<dbReference type="AlphaFoldDB" id="D9STE6"/>
<evidence type="ECO:0000259" key="1">
    <source>
        <dbReference type="Pfam" id="PF01551"/>
    </source>
</evidence>
<dbReference type="SUPFAM" id="SSF51261">
    <property type="entry name" value="Duplicated hybrid motif"/>
    <property type="match status" value="1"/>
</dbReference>
<evidence type="ECO:0000313" key="2">
    <source>
        <dbReference type="EMBL" id="ADL50762.1"/>
    </source>
</evidence>
<organism evidence="2 3">
    <name type="scientific">Clostridium cellulovorans (strain ATCC 35296 / DSM 3052 / OCM 3 / 743B)</name>
    <dbReference type="NCBI Taxonomy" id="573061"/>
    <lineage>
        <taxon>Bacteria</taxon>
        <taxon>Bacillati</taxon>
        <taxon>Bacillota</taxon>
        <taxon>Clostridia</taxon>
        <taxon>Eubacteriales</taxon>
        <taxon>Clostridiaceae</taxon>
        <taxon>Clostridium</taxon>
    </lineage>
</organism>
<dbReference type="PANTHER" id="PTHR21666">
    <property type="entry name" value="PEPTIDASE-RELATED"/>
    <property type="match status" value="1"/>
</dbReference>
<reference evidence="2 3" key="1">
    <citation type="submission" date="2010-08" db="EMBL/GenBank/DDBJ databases">
        <title>Complete sequence of Clostridium cellulovorans 743B.</title>
        <authorList>
            <consortium name="US DOE Joint Genome Institute"/>
            <person name="Lucas S."/>
            <person name="Copeland A."/>
            <person name="Lapidus A."/>
            <person name="Cheng J.-F."/>
            <person name="Bruce D."/>
            <person name="Goodwin L."/>
            <person name="Pitluck S."/>
            <person name="Chertkov O."/>
            <person name="Detter J.C."/>
            <person name="Han C."/>
            <person name="Tapia R."/>
            <person name="Land M."/>
            <person name="Hauser L."/>
            <person name="Chang Y.-J."/>
            <person name="Jeffries C."/>
            <person name="Kyrpides N."/>
            <person name="Ivanova N."/>
            <person name="Mikhailova N."/>
            <person name="Hemme C.L."/>
            <person name="Woyke T."/>
        </authorList>
    </citation>
    <scope>NUCLEOTIDE SEQUENCE [LARGE SCALE GENOMIC DNA]</scope>
    <source>
        <strain evidence="3">ATCC 35296 / DSM 3052 / OCM 3 / 743B</strain>
    </source>
</reference>